<dbReference type="GO" id="GO:0071555">
    <property type="term" value="P:cell wall organization"/>
    <property type="evidence" value="ECO:0007669"/>
    <property type="project" value="UniProtKB-KW"/>
</dbReference>
<dbReference type="PANTHER" id="PTHR43584">
    <property type="entry name" value="NUCLEOTIDYL TRANSFERASE"/>
    <property type="match status" value="1"/>
</dbReference>
<comment type="function">
    <text evidence="16">Catalyzes the last two sequential reactions in the de novo biosynthetic pathway for UDP-N-acetylglucosamine (UDP-GlcNAc). The C-terminal domain catalyzes the transfer of acetyl group from acetyl coenzyme A to glucosamine-1-phosphate (GlcN-1-P) to produce N-acetylglucosamine-1-phosphate (GlcNAc-1-P), which is converted into UDP-GlcNAc by the transfer of uridine 5-monophosphate (from uridine 5-triphosphate), a reaction catalyzed by the N-terminal domain.</text>
</comment>
<organism evidence="18 19">
    <name type="scientific">Candidatus Ruania gallistercoris</name>
    <dbReference type="NCBI Taxonomy" id="2838746"/>
    <lineage>
        <taxon>Bacteria</taxon>
        <taxon>Bacillati</taxon>
        <taxon>Actinomycetota</taxon>
        <taxon>Actinomycetes</taxon>
        <taxon>Micrococcales</taxon>
        <taxon>Ruaniaceae</taxon>
        <taxon>Ruania</taxon>
    </lineage>
</organism>
<sequence length="152" mass="15305">GAHLGRRGKLGAFVEVKNSEIGAGSKVPHLSYIGDATIGEESNIGAASVTVNYDGEHKHRTVIGSHARTGADNMFVAPVQVGDGAYTGAGTVVRRDVPAGALGVSGGSQRNIEGWTISRRPGSAAAEAAERAAGGTGTADDPGASQDQHSDD</sequence>
<reference evidence="18" key="2">
    <citation type="submission" date="2021-04" db="EMBL/GenBank/DDBJ databases">
        <authorList>
            <person name="Gilroy R."/>
        </authorList>
    </citation>
    <scope>NUCLEOTIDE SEQUENCE</scope>
    <source>
        <strain evidence="18">ChiGjej4B4-7305</strain>
    </source>
</reference>
<evidence type="ECO:0000256" key="6">
    <source>
        <dbReference type="ARBA" id="ARBA00022679"/>
    </source>
</evidence>
<dbReference type="PANTHER" id="PTHR43584:SF3">
    <property type="entry name" value="BIFUNCTIONAL PROTEIN GLMU"/>
    <property type="match status" value="1"/>
</dbReference>
<evidence type="ECO:0000256" key="2">
    <source>
        <dbReference type="ARBA" id="ARBA00004496"/>
    </source>
</evidence>
<evidence type="ECO:0000256" key="9">
    <source>
        <dbReference type="ARBA" id="ARBA00022842"/>
    </source>
</evidence>
<evidence type="ECO:0000256" key="1">
    <source>
        <dbReference type="ARBA" id="ARBA00001946"/>
    </source>
</evidence>
<comment type="subcellular location">
    <subcellularLocation>
        <location evidence="2">Cytoplasm</location>
    </subcellularLocation>
</comment>
<keyword evidence="12" id="KW-0012">Acyltransferase</keyword>
<feature type="non-terminal residue" evidence="18">
    <location>
        <position position="1"/>
    </location>
</feature>
<keyword evidence="10" id="KW-0133">Cell shape</keyword>
<evidence type="ECO:0000256" key="7">
    <source>
        <dbReference type="ARBA" id="ARBA00022695"/>
    </source>
</evidence>
<comment type="cofactor">
    <cofactor evidence="1">
        <name>Mg(2+)</name>
        <dbReference type="ChEBI" id="CHEBI:18420"/>
    </cofactor>
</comment>
<keyword evidence="11" id="KW-0573">Peptidoglycan synthesis</keyword>
<dbReference type="GO" id="GO:0019134">
    <property type="term" value="F:glucosamine-1-phosphate N-acetyltransferase activity"/>
    <property type="evidence" value="ECO:0007669"/>
    <property type="project" value="UniProtKB-EC"/>
</dbReference>
<keyword evidence="6" id="KW-0808">Transferase</keyword>
<name>A0A9D2J4E1_9MICO</name>
<accession>A0A9D2J4E1</accession>
<dbReference type="SUPFAM" id="SSF51161">
    <property type="entry name" value="Trimeric LpxA-like enzymes"/>
    <property type="match status" value="1"/>
</dbReference>
<evidence type="ECO:0000256" key="12">
    <source>
        <dbReference type="ARBA" id="ARBA00023315"/>
    </source>
</evidence>
<dbReference type="EMBL" id="DXBY01000179">
    <property type="protein sequence ID" value="HIZ36216.1"/>
    <property type="molecule type" value="Genomic_DNA"/>
</dbReference>
<keyword evidence="7" id="KW-0548">Nucleotidyltransferase</keyword>
<evidence type="ECO:0000313" key="18">
    <source>
        <dbReference type="EMBL" id="HIZ36216.1"/>
    </source>
</evidence>
<dbReference type="InterPro" id="IPR050065">
    <property type="entry name" value="GlmU-like"/>
</dbReference>
<keyword evidence="5" id="KW-0963">Cytoplasm</keyword>
<feature type="compositionally biased region" description="Low complexity" evidence="17">
    <location>
        <begin position="120"/>
        <end position="145"/>
    </location>
</feature>
<protein>
    <submittedName>
        <fullName evidence="18">Bifunctional UDP-N-acetylglucosamine diphosphorylase/glucosamine-1-phosphate N-acetyltransferase GlmU</fullName>
    </submittedName>
</protein>
<comment type="similarity">
    <text evidence="4">In the N-terminal section; belongs to the N-acetylglucosamine-1-phosphate uridyltransferase family.</text>
</comment>
<evidence type="ECO:0000256" key="15">
    <source>
        <dbReference type="ARBA" id="ARBA00048493"/>
    </source>
</evidence>
<dbReference type="GO" id="GO:0008360">
    <property type="term" value="P:regulation of cell shape"/>
    <property type="evidence" value="ECO:0007669"/>
    <property type="project" value="UniProtKB-KW"/>
</dbReference>
<dbReference type="GO" id="GO:0003977">
    <property type="term" value="F:UDP-N-acetylglucosamine diphosphorylase activity"/>
    <property type="evidence" value="ECO:0007669"/>
    <property type="project" value="UniProtKB-EC"/>
</dbReference>
<comment type="similarity">
    <text evidence="3">In the C-terminal section; belongs to the transferase hexapeptide repeat family.</text>
</comment>
<keyword evidence="9" id="KW-0460">Magnesium</keyword>
<dbReference type="GO" id="GO:0005737">
    <property type="term" value="C:cytoplasm"/>
    <property type="evidence" value="ECO:0007669"/>
    <property type="project" value="UniProtKB-SubCell"/>
</dbReference>
<dbReference type="Proteomes" id="UP000824037">
    <property type="component" value="Unassembled WGS sequence"/>
</dbReference>
<evidence type="ECO:0000256" key="3">
    <source>
        <dbReference type="ARBA" id="ARBA00007707"/>
    </source>
</evidence>
<dbReference type="GO" id="GO:0009252">
    <property type="term" value="P:peptidoglycan biosynthetic process"/>
    <property type="evidence" value="ECO:0007669"/>
    <property type="project" value="UniProtKB-KW"/>
</dbReference>
<feature type="region of interest" description="Disordered" evidence="17">
    <location>
        <begin position="103"/>
        <end position="152"/>
    </location>
</feature>
<dbReference type="InterPro" id="IPR001451">
    <property type="entry name" value="Hexapep"/>
</dbReference>
<reference evidence="18" key="1">
    <citation type="journal article" date="2021" name="PeerJ">
        <title>Extensive microbial diversity within the chicken gut microbiome revealed by metagenomics and culture.</title>
        <authorList>
            <person name="Gilroy R."/>
            <person name="Ravi A."/>
            <person name="Getino M."/>
            <person name="Pursley I."/>
            <person name="Horton D.L."/>
            <person name="Alikhan N.F."/>
            <person name="Baker D."/>
            <person name="Gharbi K."/>
            <person name="Hall N."/>
            <person name="Watson M."/>
            <person name="Adriaenssens E.M."/>
            <person name="Foster-Nyarko E."/>
            <person name="Jarju S."/>
            <person name="Secka A."/>
            <person name="Antonio M."/>
            <person name="Oren A."/>
            <person name="Chaudhuri R.R."/>
            <person name="La Ragione R."/>
            <person name="Hildebrand F."/>
            <person name="Pallen M.J."/>
        </authorList>
    </citation>
    <scope>NUCLEOTIDE SEQUENCE</scope>
    <source>
        <strain evidence="18">ChiGjej4B4-7305</strain>
    </source>
</reference>
<dbReference type="Gene3D" id="2.160.10.10">
    <property type="entry name" value="Hexapeptide repeat proteins"/>
    <property type="match status" value="1"/>
</dbReference>
<dbReference type="GO" id="GO:0046872">
    <property type="term" value="F:metal ion binding"/>
    <property type="evidence" value="ECO:0007669"/>
    <property type="project" value="UniProtKB-KW"/>
</dbReference>
<evidence type="ECO:0000256" key="17">
    <source>
        <dbReference type="SAM" id="MobiDB-lite"/>
    </source>
</evidence>
<evidence type="ECO:0000256" key="16">
    <source>
        <dbReference type="ARBA" id="ARBA00049628"/>
    </source>
</evidence>
<dbReference type="InterPro" id="IPR011004">
    <property type="entry name" value="Trimer_LpxA-like_sf"/>
</dbReference>
<comment type="caution">
    <text evidence="18">The sequence shown here is derived from an EMBL/GenBank/DDBJ whole genome shotgun (WGS) entry which is preliminary data.</text>
</comment>
<gene>
    <name evidence="18" type="primary">glmU</name>
    <name evidence="18" type="ORF">H9815_10585</name>
</gene>
<evidence type="ECO:0000256" key="5">
    <source>
        <dbReference type="ARBA" id="ARBA00022490"/>
    </source>
</evidence>
<comment type="catalytic activity">
    <reaction evidence="14">
        <text>alpha-D-glucosamine 1-phosphate + acetyl-CoA = N-acetyl-alpha-D-glucosamine 1-phosphate + CoA + H(+)</text>
        <dbReference type="Rhea" id="RHEA:13725"/>
        <dbReference type="ChEBI" id="CHEBI:15378"/>
        <dbReference type="ChEBI" id="CHEBI:57287"/>
        <dbReference type="ChEBI" id="CHEBI:57288"/>
        <dbReference type="ChEBI" id="CHEBI:57776"/>
        <dbReference type="ChEBI" id="CHEBI:58516"/>
        <dbReference type="EC" id="2.3.1.157"/>
    </reaction>
</comment>
<dbReference type="Pfam" id="PF00132">
    <property type="entry name" value="Hexapep"/>
    <property type="match status" value="1"/>
</dbReference>
<evidence type="ECO:0000256" key="11">
    <source>
        <dbReference type="ARBA" id="ARBA00022984"/>
    </source>
</evidence>
<evidence type="ECO:0000256" key="8">
    <source>
        <dbReference type="ARBA" id="ARBA00022723"/>
    </source>
</evidence>
<keyword evidence="13" id="KW-0961">Cell wall biogenesis/degradation</keyword>
<evidence type="ECO:0000256" key="10">
    <source>
        <dbReference type="ARBA" id="ARBA00022960"/>
    </source>
</evidence>
<dbReference type="AlphaFoldDB" id="A0A9D2J4E1"/>
<proteinExistence type="inferred from homology"/>
<keyword evidence="8" id="KW-0479">Metal-binding</keyword>
<comment type="catalytic activity">
    <reaction evidence="15">
        <text>N-acetyl-alpha-D-glucosamine 1-phosphate + UTP + H(+) = UDP-N-acetyl-alpha-D-glucosamine + diphosphate</text>
        <dbReference type="Rhea" id="RHEA:13509"/>
        <dbReference type="ChEBI" id="CHEBI:15378"/>
        <dbReference type="ChEBI" id="CHEBI:33019"/>
        <dbReference type="ChEBI" id="CHEBI:46398"/>
        <dbReference type="ChEBI" id="CHEBI:57705"/>
        <dbReference type="ChEBI" id="CHEBI:57776"/>
        <dbReference type="EC" id="2.7.7.23"/>
    </reaction>
</comment>
<evidence type="ECO:0000256" key="14">
    <source>
        <dbReference type="ARBA" id="ARBA00048247"/>
    </source>
</evidence>
<evidence type="ECO:0000313" key="19">
    <source>
        <dbReference type="Proteomes" id="UP000824037"/>
    </source>
</evidence>
<evidence type="ECO:0000256" key="4">
    <source>
        <dbReference type="ARBA" id="ARBA00007947"/>
    </source>
</evidence>
<evidence type="ECO:0000256" key="13">
    <source>
        <dbReference type="ARBA" id="ARBA00023316"/>
    </source>
</evidence>